<evidence type="ECO:0000313" key="3">
    <source>
        <dbReference type="Proteomes" id="UP000192140"/>
    </source>
</evidence>
<name>A0A1S7TJ64_9HYPH</name>
<dbReference type="AlphaFoldDB" id="A0A1S7TJ64"/>
<evidence type="ECO:0000313" key="2">
    <source>
        <dbReference type="EMBL" id="CVI54664.1"/>
    </source>
</evidence>
<keyword evidence="1" id="KW-0812">Transmembrane</keyword>
<keyword evidence="1" id="KW-1133">Transmembrane helix</keyword>
<feature type="transmembrane region" description="Helical" evidence="1">
    <location>
        <begin position="45"/>
        <end position="66"/>
    </location>
</feature>
<sequence length="72" mass="8027">MCLKRNRIAAAHGFRRHYPVRCGTSDAATHYSTMKKTTRKPLNRMTIFVISIFILAAVVAAVYLVGFTPGEV</sequence>
<keyword evidence="1" id="KW-0472">Membrane</keyword>
<dbReference type="Proteomes" id="UP000192140">
    <property type="component" value="Unassembled WGS sequence"/>
</dbReference>
<evidence type="ECO:0000256" key="1">
    <source>
        <dbReference type="SAM" id="Phobius"/>
    </source>
</evidence>
<reference evidence="2" key="1">
    <citation type="submission" date="2016-01" db="EMBL/GenBank/DDBJ databases">
        <authorList>
            <person name="Regsiter A."/>
            <person name="william w."/>
        </authorList>
    </citation>
    <scope>NUCLEOTIDE SEQUENCE</scope>
    <source>
        <strain evidence="2">NCPPB 1641</strain>
    </source>
</reference>
<keyword evidence="3" id="KW-1185">Reference proteome</keyword>
<gene>
    <name evidence="2" type="ORF">AGR7A_Cc120178</name>
</gene>
<accession>A0A1S7TJ64</accession>
<proteinExistence type="predicted"/>
<dbReference type="EMBL" id="FCNP01000004">
    <property type="protein sequence ID" value="CVI54664.1"/>
    <property type="molecule type" value="Genomic_DNA"/>
</dbReference>
<comment type="caution">
    <text evidence="2">The sequence shown here is derived from an EMBL/GenBank/DDBJ whole genome shotgun (WGS) entry which is preliminary data.</text>
</comment>
<organism evidence="2 3">
    <name type="scientific">Agrobacterium deltaense NCPPB 1641</name>
    <dbReference type="NCBI Taxonomy" id="1183425"/>
    <lineage>
        <taxon>Bacteria</taxon>
        <taxon>Pseudomonadati</taxon>
        <taxon>Pseudomonadota</taxon>
        <taxon>Alphaproteobacteria</taxon>
        <taxon>Hyphomicrobiales</taxon>
        <taxon>Rhizobiaceae</taxon>
        <taxon>Rhizobium/Agrobacterium group</taxon>
        <taxon>Agrobacterium</taxon>
    </lineage>
</organism>
<protein>
    <submittedName>
        <fullName evidence="2">Uncharacterized protein</fullName>
    </submittedName>
</protein>